<dbReference type="Pfam" id="PF07508">
    <property type="entry name" value="Recombinase"/>
    <property type="match status" value="1"/>
</dbReference>
<protein>
    <submittedName>
        <fullName evidence="8">Recombinase family protein</fullName>
    </submittedName>
</protein>
<gene>
    <name evidence="8" type="ORF">H9Q64_13440</name>
</gene>
<dbReference type="InterPro" id="IPR006119">
    <property type="entry name" value="Resolv_N"/>
</dbReference>
<evidence type="ECO:0000256" key="5">
    <source>
        <dbReference type="PROSITE-ProRule" id="PRU10137"/>
    </source>
</evidence>
<evidence type="ECO:0000256" key="3">
    <source>
        <dbReference type="ARBA" id="ARBA00023172"/>
    </source>
</evidence>
<dbReference type="GO" id="GO:0000150">
    <property type="term" value="F:DNA strand exchange activity"/>
    <property type="evidence" value="ECO:0007669"/>
    <property type="project" value="InterPro"/>
</dbReference>
<feature type="active site" description="O-(5'-phospho-DNA)-serine intermediate" evidence="4 5">
    <location>
        <position position="15"/>
    </location>
</feature>
<dbReference type="GO" id="GO:0003677">
    <property type="term" value="F:DNA binding"/>
    <property type="evidence" value="ECO:0007669"/>
    <property type="project" value="UniProtKB-KW"/>
</dbReference>
<dbReference type="PROSITE" id="PS00397">
    <property type="entry name" value="RECOMBINASES_1"/>
    <property type="match status" value="1"/>
</dbReference>
<dbReference type="Gene3D" id="3.90.1750.20">
    <property type="entry name" value="Putative Large Serine Recombinase, Chain B, Domain 2"/>
    <property type="match status" value="1"/>
</dbReference>
<keyword evidence="1" id="KW-0229">DNA integration</keyword>
<dbReference type="RefSeq" id="WP_010773526.1">
    <property type="nucleotide sequence ID" value="NZ_CP060804.1"/>
</dbReference>
<keyword evidence="2" id="KW-0238">DNA-binding</keyword>
<dbReference type="InterPro" id="IPR036162">
    <property type="entry name" value="Resolvase-like_N_sf"/>
</dbReference>
<dbReference type="Pfam" id="PF13408">
    <property type="entry name" value="Zn_ribbon_recom"/>
    <property type="match status" value="1"/>
</dbReference>
<dbReference type="PROSITE" id="PS51737">
    <property type="entry name" value="RECOMBINASE_DNA_BIND"/>
    <property type="match status" value="1"/>
</dbReference>
<dbReference type="EMBL" id="CP060804">
    <property type="protein sequence ID" value="QNP37450.1"/>
    <property type="molecule type" value="Genomic_DNA"/>
</dbReference>
<dbReference type="PROSITE" id="PS51736">
    <property type="entry name" value="RECOMBINASES_3"/>
    <property type="match status" value="1"/>
</dbReference>
<evidence type="ECO:0000313" key="9">
    <source>
        <dbReference type="Proteomes" id="UP000516122"/>
    </source>
</evidence>
<dbReference type="CDD" id="cd00338">
    <property type="entry name" value="Ser_Recombinase"/>
    <property type="match status" value="1"/>
</dbReference>
<dbReference type="Gene3D" id="3.40.50.1390">
    <property type="entry name" value="Resolvase, N-terminal catalytic domain"/>
    <property type="match status" value="1"/>
</dbReference>
<sequence length="455" mass="53665">MANEIKQVALYIRVSTDQQAKHGDSLDEQEHTLNEYVKQQRNMKVFKTYIDDGISGQKLYRDEFQKLLDDVKKGRIDTILFTKLDRWFRNLRHYLNIQEILDKNNVTWLAVTQPFFNTETAMGRSFVNQSMGFAELEAQMTSERIRAVFDNKIRKGEVVSGKVPLGYEIKDKHLVPNEKAEIVKEIFQYYLETGSMRATVRHLENHFSMTRDYQSVRQMLTNRKYIGELRDNKNFCEPIIDRDVFERVQLQLSKNIRMNKKRDYMFTGLLVCSECGCNYSATAVISRYVRKDGTTNPNERHLYRCTKNRNNVKKCSNKKGIYETTLENFLLENIEKQAEELSVKMQQEPEVKKTKNTNDKIKKKIDRLKKAYLNEVITLEEYKKDREELEALLIPERDNKIAKIDLNSLHNYSTAEFRDGYKQLTISEKSSLWRQVIKNIVVYPDGNLKINFLGY</sequence>
<evidence type="ECO:0000256" key="4">
    <source>
        <dbReference type="PIRSR" id="PIRSR606118-50"/>
    </source>
</evidence>
<evidence type="ECO:0000259" key="6">
    <source>
        <dbReference type="PROSITE" id="PS51736"/>
    </source>
</evidence>
<evidence type="ECO:0000256" key="2">
    <source>
        <dbReference type="ARBA" id="ARBA00023125"/>
    </source>
</evidence>
<feature type="domain" description="Recombinase" evidence="7">
    <location>
        <begin position="164"/>
        <end position="259"/>
    </location>
</feature>
<keyword evidence="3" id="KW-0233">DNA recombination</keyword>
<organism evidence="8 9">
    <name type="scientific">Enterococcus faecalis</name>
    <name type="common">Streptococcus faecalis</name>
    <dbReference type="NCBI Taxonomy" id="1351"/>
    <lineage>
        <taxon>Bacteria</taxon>
        <taxon>Bacillati</taxon>
        <taxon>Bacillota</taxon>
        <taxon>Bacilli</taxon>
        <taxon>Lactobacillales</taxon>
        <taxon>Enterococcaceae</taxon>
        <taxon>Enterococcus</taxon>
    </lineage>
</organism>
<dbReference type="GO" id="GO:0015074">
    <property type="term" value="P:DNA integration"/>
    <property type="evidence" value="ECO:0007669"/>
    <property type="project" value="UniProtKB-KW"/>
</dbReference>
<dbReference type="InterPro" id="IPR038109">
    <property type="entry name" value="DNA_bind_recomb_sf"/>
</dbReference>
<dbReference type="InterPro" id="IPR006118">
    <property type="entry name" value="Recombinase_CS"/>
</dbReference>
<dbReference type="PANTHER" id="PTHR30461">
    <property type="entry name" value="DNA-INVERTASE FROM LAMBDOID PROPHAGE"/>
    <property type="match status" value="1"/>
</dbReference>
<accession>A0A7H0FN34</accession>
<reference evidence="8 9" key="1">
    <citation type="submission" date="2020-08" db="EMBL/GenBank/DDBJ databases">
        <title>Enterococcus faecalis SF28073 genome assembly.</title>
        <authorList>
            <person name="Duerkop B.A."/>
            <person name="Johnson C.N."/>
        </authorList>
    </citation>
    <scope>NUCLEOTIDE SEQUENCE [LARGE SCALE GENOMIC DNA]</scope>
    <source>
        <strain evidence="8 9">SF28073</strain>
    </source>
</reference>
<name>A0A7H0FN34_ENTFL</name>
<dbReference type="Pfam" id="PF00239">
    <property type="entry name" value="Resolvase"/>
    <property type="match status" value="1"/>
</dbReference>
<evidence type="ECO:0000256" key="1">
    <source>
        <dbReference type="ARBA" id="ARBA00022908"/>
    </source>
</evidence>
<evidence type="ECO:0000313" key="8">
    <source>
        <dbReference type="EMBL" id="QNP37450.1"/>
    </source>
</evidence>
<dbReference type="PANTHER" id="PTHR30461:SF23">
    <property type="entry name" value="DNA RECOMBINASE-RELATED"/>
    <property type="match status" value="1"/>
</dbReference>
<dbReference type="SMART" id="SM00857">
    <property type="entry name" value="Resolvase"/>
    <property type="match status" value="1"/>
</dbReference>
<dbReference type="InterPro" id="IPR025827">
    <property type="entry name" value="Zn_ribbon_recom_dom"/>
</dbReference>
<feature type="domain" description="Resolvase/invertase-type recombinase catalytic" evidence="6">
    <location>
        <begin position="7"/>
        <end position="156"/>
    </location>
</feature>
<dbReference type="AlphaFoldDB" id="A0A7H0FN34"/>
<evidence type="ECO:0000259" key="7">
    <source>
        <dbReference type="PROSITE" id="PS51737"/>
    </source>
</evidence>
<dbReference type="SUPFAM" id="SSF53041">
    <property type="entry name" value="Resolvase-like"/>
    <property type="match status" value="1"/>
</dbReference>
<dbReference type="InterPro" id="IPR011109">
    <property type="entry name" value="DNA_bind_recombinase_dom"/>
</dbReference>
<proteinExistence type="predicted"/>
<dbReference type="Proteomes" id="UP000516122">
    <property type="component" value="Chromosome"/>
</dbReference>
<dbReference type="InterPro" id="IPR050639">
    <property type="entry name" value="SSR_resolvase"/>
</dbReference>